<dbReference type="OrthoDB" id="2353223at2"/>
<evidence type="ECO:0000313" key="1">
    <source>
        <dbReference type="EMBL" id="KZN97053.1"/>
    </source>
</evidence>
<organism evidence="1 2">
    <name type="scientific">Aeribacillus pallidus</name>
    <dbReference type="NCBI Taxonomy" id="33936"/>
    <lineage>
        <taxon>Bacteria</taxon>
        <taxon>Bacillati</taxon>
        <taxon>Bacillota</taxon>
        <taxon>Bacilli</taxon>
        <taxon>Bacillales</taxon>
        <taxon>Bacillaceae</taxon>
        <taxon>Aeribacillus</taxon>
    </lineage>
</organism>
<name>A0A161W5T4_9BACI</name>
<dbReference type="Pfam" id="PF08963">
    <property type="entry name" value="DUF1878"/>
    <property type="match status" value="1"/>
</dbReference>
<dbReference type="InterPro" id="IPR035945">
    <property type="entry name" value="YhaI-like_sf"/>
</dbReference>
<dbReference type="Proteomes" id="UP000076476">
    <property type="component" value="Unassembled WGS sequence"/>
</dbReference>
<dbReference type="EMBL" id="LWBR01000013">
    <property type="protein sequence ID" value="KZN97053.1"/>
    <property type="molecule type" value="Genomic_DNA"/>
</dbReference>
<accession>A0A161W5T4</accession>
<proteinExistence type="predicted"/>
<dbReference type="GeneID" id="301127178"/>
<dbReference type="RefSeq" id="WP_063387310.1">
    <property type="nucleotide sequence ID" value="NZ_LVHY01000096.1"/>
</dbReference>
<dbReference type="Gene3D" id="1.10.3750.10">
    <property type="entry name" value="YhaI-like"/>
    <property type="match status" value="1"/>
</dbReference>
<protein>
    <submittedName>
        <fullName evidence="1">Uncharacterized protein</fullName>
    </submittedName>
</protein>
<keyword evidence="2" id="KW-1185">Reference proteome</keyword>
<evidence type="ECO:0000313" key="2">
    <source>
        <dbReference type="Proteomes" id="UP000076476"/>
    </source>
</evidence>
<reference evidence="1 2" key="1">
    <citation type="submission" date="2016-04" db="EMBL/GenBank/DDBJ databases">
        <title>Draft genome sequence of Aeribacillus pallidus 8m3 from petroleum reservoir.</title>
        <authorList>
            <person name="Poltaraus A.B."/>
            <person name="Nazina T.N."/>
            <person name="Tourova T.P."/>
            <person name="Malakho S.M."/>
            <person name="Korshunova A.V."/>
            <person name="Sokolova D.S."/>
        </authorList>
    </citation>
    <scope>NUCLEOTIDE SEQUENCE [LARGE SCALE GENOMIC DNA]</scope>
    <source>
        <strain evidence="1 2">8m3</strain>
    </source>
</reference>
<gene>
    <name evidence="1" type="ORF">AZI98_05670</name>
</gene>
<dbReference type="InterPro" id="IPR015058">
    <property type="entry name" value="DUF1878"/>
</dbReference>
<sequence length="112" mass="13468">MKDLERRLETLEYYMSLFMKMMNIEMYPFYKLVMEKGLMKEEIEEVFRICDELAKEHKEQKAQGFVYFENLLTLFAGQLTPKLDVNETIDALYLQGLYTELMKDLKRTIDSL</sequence>
<dbReference type="SUPFAM" id="SSF109915">
    <property type="entry name" value="Hypothetical protein YhaI"/>
    <property type="match status" value="1"/>
</dbReference>
<comment type="caution">
    <text evidence="1">The sequence shown here is derived from an EMBL/GenBank/DDBJ whole genome shotgun (WGS) entry which is preliminary data.</text>
</comment>
<dbReference type="AlphaFoldDB" id="A0A161W5T4"/>
<accession>A0A165YGH5</accession>